<reference evidence="2" key="1">
    <citation type="journal article" date="2019" name="Int. J. Syst. Evol. Microbiol.">
        <title>The Global Catalogue of Microorganisms (GCM) 10K type strain sequencing project: providing services to taxonomists for standard genome sequencing and annotation.</title>
        <authorList>
            <consortium name="The Broad Institute Genomics Platform"/>
            <consortium name="The Broad Institute Genome Sequencing Center for Infectious Disease"/>
            <person name="Wu L."/>
            <person name="Ma J."/>
        </authorList>
    </citation>
    <scope>NUCLEOTIDE SEQUENCE [LARGE SCALE GENOMIC DNA]</scope>
    <source>
        <strain evidence="2">JCM 3175</strain>
    </source>
</reference>
<gene>
    <name evidence="1" type="ORF">GCM10023176_62720</name>
</gene>
<dbReference type="RefSeq" id="WP_346125662.1">
    <property type="nucleotide sequence ID" value="NZ_BAABGU010000103.1"/>
</dbReference>
<evidence type="ECO:0000313" key="2">
    <source>
        <dbReference type="Proteomes" id="UP001500307"/>
    </source>
</evidence>
<accession>A0ABP8T534</accession>
<dbReference type="EMBL" id="BAABGU010000103">
    <property type="protein sequence ID" value="GAA4581830.1"/>
    <property type="molecule type" value="Genomic_DNA"/>
</dbReference>
<evidence type="ECO:0000313" key="1">
    <source>
        <dbReference type="EMBL" id="GAA4581830.1"/>
    </source>
</evidence>
<organism evidence="1 2">
    <name type="scientific">Micromonospora coerulea</name>
    <dbReference type="NCBI Taxonomy" id="47856"/>
    <lineage>
        <taxon>Bacteria</taxon>
        <taxon>Bacillati</taxon>
        <taxon>Actinomycetota</taxon>
        <taxon>Actinomycetes</taxon>
        <taxon>Micromonosporales</taxon>
        <taxon>Micromonosporaceae</taxon>
        <taxon>Micromonospora</taxon>
    </lineage>
</organism>
<comment type="caution">
    <text evidence="1">The sequence shown here is derived from an EMBL/GenBank/DDBJ whole genome shotgun (WGS) entry which is preliminary data.</text>
</comment>
<dbReference type="Proteomes" id="UP001500307">
    <property type="component" value="Unassembled WGS sequence"/>
</dbReference>
<protein>
    <submittedName>
        <fullName evidence="1">Uncharacterized protein</fullName>
    </submittedName>
</protein>
<proteinExistence type="predicted"/>
<sequence length="76" mass="8444">MSIEWSGGYLDDNTAIAVLSREGTDEEVWWRHYTVDTRTGAVTGQLNVITMDPNDLKPLGDGTYLVTDADGTLRRL</sequence>
<name>A0ABP8T534_9ACTN</name>
<keyword evidence="2" id="KW-1185">Reference proteome</keyword>